<dbReference type="AlphaFoldDB" id="A0A369WP98"/>
<reference evidence="11 12" key="1">
    <citation type="submission" date="2018-07" db="EMBL/GenBank/DDBJ databases">
        <title>Motiliproteus coralliicola sp. nov., a bacterium isolated from Coral.</title>
        <authorList>
            <person name="Wang G."/>
        </authorList>
    </citation>
    <scope>NUCLEOTIDE SEQUENCE [LARGE SCALE GENOMIC DNA]</scope>
    <source>
        <strain evidence="11 12">C34</strain>
    </source>
</reference>
<evidence type="ECO:0000256" key="5">
    <source>
        <dbReference type="ARBA" id="ARBA00022989"/>
    </source>
</evidence>
<dbReference type="CDD" id="cd07185">
    <property type="entry name" value="OmpA_C-like"/>
    <property type="match status" value="1"/>
</dbReference>
<dbReference type="Proteomes" id="UP000253769">
    <property type="component" value="Unassembled WGS sequence"/>
</dbReference>
<keyword evidence="5 9" id="KW-1133">Transmembrane helix</keyword>
<dbReference type="InterPro" id="IPR050330">
    <property type="entry name" value="Bact_OuterMem_StrucFunc"/>
</dbReference>
<evidence type="ECO:0000259" key="10">
    <source>
        <dbReference type="PROSITE" id="PS51123"/>
    </source>
</evidence>
<evidence type="ECO:0000256" key="8">
    <source>
        <dbReference type="SAM" id="MobiDB-lite"/>
    </source>
</evidence>
<keyword evidence="11" id="KW-0969">Cilium</keyword>
<sequence>MARRHKHQEAAGNTERWVVSYADFITLLLAFFVVMYSISSVNEGKYRVLSESLAGIFRGPDMSFDPVQVGDLQLRDTSRDIGLMDQASAQQSAGIEGGGNPETEQLQQIQSAATAKFQELINDGEISISANKLWVEIEIGSGVLFASGSATPALSADAILEALASLLSPYENPLHVEGYTDNQPISSDQFPSNWELSAARAAGVVRMLAHFGIAPERMAAVGYGQYQPKVSNLSANGRRKNRRVVIIVSRDERVQRALSGYGSGYISEDAVDNLLQQPRPQSAEAPAEGGIQRVETEQGGVLFTQGETPEQTQQ</sequence>
<evidence type="ECO:0000313" key="12">
    <source>
        <dbReference type="Proteomes" id="UP000253769"/>
    </source>
</evidence>
<feature type="compositionally biased region" description="Polar residues" evidence="8">
    <location>
        <begin position="305"/>
        <end position="314"/>
    </location>
</feature>
<dbReference type="PANTHER" id="PTHR30329:SF20">
    <property type="entry name" value="EXPORTED PROTEIN"/>
    <property type="match status" value="1"/>
</dbReference>
<dbReference type="EMBL" id="QQOH01000002">
    <property type="protein sequence ID" value="RDE22434.1"/>
    <property type="molecule type" value="Genomic_DNA"/>
</dbReference>
<dbReference type="RefSeq" id="WP_114695059.1">
    <property type="nucleotide sequence ID" value="NZ_QQOH01000002.1"/>
</dbReference>
<evidence type="ECO:0000256" key="3">
    <source>
        <dbReference type="ARBA" id="ARBA00022475"/>
    </source>
</evidence>
<evidence type="ECO:0000256" key="4">
    <source>
        <dbReference type="ARBA" id="ARBA00022692"/>
    </source>
</evidence>
<dbReference type="GO" id="GO:0005886">
    <property type="term" value="C:plasma membrane"/>
    <property type="evidence" value="ECO:0007669"/>
    <property type="project" value="UniProtKB-SubCell"/>
</dbReference>
<evidence type="ECO:0000313" key="11">
    <source>
        <dbReference type="EMBL" id="RDE22434.1"/>
    </source>
</evidence>
<name>A0A369WP98_9GAMM</name>
<evidence type="ECO:0000256" key="7">
    <source>
        <dbReference type="PROSITE-ProRule" id="PRU00473"/>
    </source>
</evidence>
<dbReference type="OrthoDB" id="9815217at2"/>
<feature type="transmembrane region" description="Helical" evidence="9">
    <location>
        <begin position="21"/>
        <end position="38"/>
    </location>
</feature>
<dbReference type="InterPro" id="IPR025713">
    <property type="entry name" value="MotB-like_N_dom"/>
</dbReference>
<comment type="similarity">
    <text evidence="2">Belongs to the MotB family.</text>
</comment>
<protein>
    <submittedName>
        <fullName evidence="11">Flagellar motor protein MotD</fullName>
    </submittedName>
</protein>
<dbReference type="SUPFAM" id="SSF103088">
    <property type="entry name" value="OmpA-like"/>
    <property type="match status" value="1"/>
</dbReference>
<dbReference type="Gene3D" id="3.30.1330.60">
    <property type="entry name" value="OmpA-like domain"/>
    <property type="match status" value="1"/>
</dbReference>
<evidence type="ECO:0000256" key="1">
    <source>
        <dbReference type="ARBA" id="ARBA00004162"/>
    </source>
</evidence>
<feature type="domain" description="OmpA-like" evidence="10">
    <location>
        <begin position="132"/>
        <end position="252"/>
    </location>
</feature>
<dbReference type="PANTHER" id="PTHR30329">
    <property type="entry name" value="STATOR ELEMENT OF FLAGELLAR MOTOR COMPLEX"/>
    <property type="match status" value="1"/>
</dbReference>
<keyword evidence="12" id="KW-1185">Reference proteome</keyword>
<keyword evidence="6 7" id="KW-0472">Membrane</keyword>
<dbReference type="InterPro" id="IPR036737">
    <property type="entry name" value="OmpA-like_sf"/>
</dbReference>
<keyword evidence="11" id="KW-0966">Cell projection</keyword>
<evidence type="ECO:0000256" key="2">
    <source>
        <dbReference type="ARBA" id="ARBA00008914"/>
    </source>
</evidence>
<dbReference type="Pfam" id="PF00691">
    <property type="entry name" value="OmpA"/>
    <property type="match status" value="1"/>
</dbReference>
<feature type="region of interest" description="Disordered" evidence="8">
    <location>
        <begin position="276"/>
        <end position="314"/>
    </location>
</feature>
<dbReference type="PROSITE" id="PS51123">
    <property type="entry name" value="OMPA_2"/>
    <property type="match status" value="1"/>
</dbReference>
<evidence type="ECO:0000256" key="6">
    <source>
        <dbReference type="ARBA" id="ARBA00023136"/>
    </source>
</evidence>
<gene>
    <name evidence="11" type="ORF">DV711_07460</name>
</gene>
<dbReference type="InterPro" id="IPR006665">
    <property type="entry name" value="OmpA-like"/>
</dbReference>
<comment type="caution">
    <text evidence="11">The sequence shown here is derived from an EMBL/GenBank/DDBJ whole genome shotgun (WGS) entry which is preliminary data.</text>
</comment>
<comment type="subcellular location">
    <subcellularLocation>
        <location evidence="1">Cell membrane</location>
        <topology evidence="1">Single-pass membrane protein</topology>
    </subcellularLocation>
</comment>
<proteinExistence type="inferred from homology"/>
<accession>A0A369WP98</accession>
<keyword evidence="11" id="KW-0282">Flagellum</keyword>
<evidence type="ECO:0000256" key="9">
    <source>
        <dbReference type="SAM" id="Phobius"/>
    </source>
</evidence>
<organism evidence="11 12">
    <name type="scientific">Motiliproteus coralliicola</name>
    <dbReference type="NCBI Taxonomy" id="2283196"/>
    <lineage>
        <taxon>Bacteria</taxon>
        <taxon>Pseudomonadati</taxon>
        <taxon>Pseudomonadota</taxon>
        <taxon>Gammaproteobacteria</taxon>
        <taxon>Oceanospirillales</taxon>
        <taxon>Oceanospirillaceae</taxon>
        <taxon>Motiliproteus</taxon>
    </lineage>
</organism>
<keyword evidence="3" id="KW-1003">Cell membrane</keyword>
<dbReference type="Pfam" id="PF13677">
    <property type="entry name" value="MotB_plug"/>
    <property type="match status" value="1"/>
</dbReference>
<keyword evidence="4 9" id="KW-0812">Transmembrane</keyword>
<dbReference type="NCBIfam" id="NF006541">
    <property type="entry name" value="PRK09038.1"/>
    <property type="match status" value="1"/>
</dbReference>